<evidence type="ECO:0000313" key="2">
    <source>
        <dbReference type="EMBL" id="EFJ47745.1"/>
    </source>
</evidence>
<keyword evidence="3" id="KW-1185">Reference proteome</keyword>
<sequence length="803" mass="85581">MKHCKQAPLFPGIDFPDAFDGLSDGLVGALEDNDFPECMLPLLFDGPSSQYITNNQPNKRTHIPSPSYLNLGSATGINTLWLRPFPRDLPTHDQSWNHSNHSSRTPSGLARSRSWSRPADRRTAASPPGQQQQQPQRAATTTAASSSSSSLLLQVFNGAMRPQVAALAAAAAQRALVTSSSVPPGLYFSEPEPQQQQQGADVGRGGGAAAAAAGAPGKGAKRGGKDKDKDKQGMAAGGSVPAPTALPLAKYYPEADAELVAALYGKRPLPRRLRVEAITDRCHPCFRNPFEGLAAVKERKKLVATGGAPARDSLVVVGDPSTCLLAEANAPRFWGSCAGVTKPGSLGEGDRAACNCRAYKGRVDNAAVIPCLIKVRLSRLMRASTEAACGDGGGGGGGGMPEDLAKGFQVLRAAAAAAAAGAAAQDSAGGVVMTTTAAAAAGGGGAASGSTGAHCGGGSRTAGTVTVAATGNNAVDDPDKSTYVYGIVTVVVTSNALKEGEEILLRWDSDDSFFAVADQNLRQYLYIRDLAAERDAAEAKAVHHQRLLALLRKSHRECQSSREAALHRGDALFKQKEEMACSLEEAVRQRDEAVRQRDEAVRQRDEAIEDVKNQRAASAAVAAAAGPRVSRLEAQVAQLQAERDALSARLERFMQQQDRQHRGQQRQELLQQQSSASQLQQQQLQGQRQAERHEQHHQHHQHHQQEQQWRQQGQTFGGNGKDYDSTDGDEEHAMAASVSAGLLQRYEDAKRQYDAAAAAMVSELVRLEAVQRRRTAQLAAARREAEEAAARLSALQRDVETSR</sequence>
<dbReference type="Proteomes" id="UP000001058">
    <property type="component" value="Unassembled WGS sequence"/>
</dbReference>
<dbReference type="KEGG" id="vcn:VOLCADRAFT_91638"/>
<evidence type="ECO:0000256" key="1">
    <source>
        <dbReference type="SAM" id="MobiDB-lite"/>
    </source>
</evidence>
<feature type="region of interest" description="Disordered" evidence="1">
    <location>
        <begin position="91"/>
        <end position="145"/>
    </location>
</feature>
<name>D8TXL5_VOLCA</name>
<feature type="region of interest" description="Disordered" evidence="1">
    <location>
        <begin position="655"/>
        <end position="728"/>
    </location>
</feature>
<feature type="compositionally biased region" description="Basic and acidic residues" evidence="1">
    <location>
        <begin position="223"/>
        <end position="232"/>
    </location>
</feature>
<protein>
    <recommendedName>
        <fullName evidence="4">SET domain-containing protein</fullName>
    </recommendedName>
</protein>
<dbReference type="OrthoDB" id="546954at2759"/>
<dbReference type="GO" id="GO:0010468">
    <property type="term" value="P:regulation of gene expression"/>
    <property type="evidence" value="ECO:0007669"/>
    <property type="project" value="TreeGrafter"/>
</dbReference>
<evidence type="ECO:0008006" key="4">
    <source>
        <dbReference type="Google" id="ProtNLM"/>
    </source>
</evidence>
<dbReference type="PANTHER" id="PTHR14312">
    <property type="entry name" value="CREB/ATF BZIP TRANSCRIPTION FACTOR"/>
    <property type="match status" value="1"/>
</dbReference>
<dbReference type="AlphaFoldDB" id="D8TXL5"/>
<dbReference type="RefSeq" id="XP_002951216.1">
    <property type="nucleotide sequence ID" value="XM_002951170.1"/>
</dbReference>
<evidence type="ECO:0000313" key="3">
    <source>
        <dbReference type="Proteomes" id="UP000001058"/>
    </source>
</evidence>
<dbReference type="InParanoid" id="D8TXL5"/>
<feature type="compositionally biased region" description="Low complexity" evidence="1">
    <location>
        <begin position="666"/>
        <end position="688"/>
    </location>
</feature>
<feature type="region of interest" description="Disordered" evidence="1">
    <location>
        <begin position="186"/>
        <end position="239"/>
    </location>
</feature>
<dbReference type="GO" id="GO:0043565">
    <property type="term" value="F:sequence-specific DNA binding"/>
    <property type="evidence" value="ECO:0007669"/>
    <property type="project" value="TreeGrafter"/>
</dbReference>
<dbReference type="GO" id="GO:0005634">
    <property type="term" value="C:nucleus"/>
    <property type="evidence" value="ECO:0007669"/>
    <property type="project" value="TreeGrafter"/>
</dbReference>
<dbReference type="PANTHER" id="PTHR14312:SF1">
    <property type="entry name" value="BASIC-LEUCINE ZIPPER TRANSCRIPTION FACTOR A"/>
    <property type="match status" value="1"/>
</dbReference>
<accession>D8TXL5</accession>
<gene>
    <name evidence="2" type="ORF">VOLCADRAFT_91638</name>
</gene>
<dbReference type="GeneID" id="9615293"/>
<feature type="compositionally biased region" description="Low complexity" evidence="1">
    <location>
        <begin position="124"/>
        <end position="145"/>
    </location>
</feature>
<reference evidence="2 3" key="1">
    <citation type="journal article" date="2010" name="Science">
        <title>Genomic analysis of organismal complexity in the multicellular green alga Volvox carteri.</title>
        <authorList>
            <person name="Prochnik S.E."/>
            <person name="Umen J."/>
            <person name="Nedelcu A.M."/>
            <person name="Hallmann A."/>
            <person name="Miller S.M."/>
            <person name="Nishii I."/>
            <person name="Ferris P."/>
            <person name="Kuo A."/>
            <person name="Mitros T."/>
            <person name="Fritz-Laylin L.K."/>
            <person name="Hellsten U."/>
            <person name="Chapman J."/>
            <person name="Simakov O."/>
            <person name="Rensing S.A."/>
            <person name="Terry A."/>
            <person name="Pangilinan J."/>
            <person name="Kapitonov V."/>
            <person name="Jurka J."/>
            <person name="Salamov A."/>
            <person name="Shapiro H."/>
            <person name="Schmutz J."/>
            <person name="Grimwood J."/>
            <person name="Lindquist E."/>
            <person name="Lucas S."/>
            <person name="Grigoriev I.V."/>
            <person name="Schmitt R."/>
            <person name="Kirk D."/>
            <person name="Rokhsar D.S."/>
        </authorList>
    </citation>
    <scope>NUCLEOTIDE SEQUENCE [LARGE SCALE GENOMIC DNA]</scope>
    <source>
        <strain evidence="3">f. Nagariensis / Eve</strain>
    </source>
</reference>
<dbReference type="EMBL" id="GL378343">
    <property type="protein sequence ID" value="EFJ47745.1"/>
    <property type="molecule type" value="Genomic_DNA"/>
</dbReference>
<organism evidence="3">
    <name type="scientific">Volvox carteri f. nagariensis</name>
    <dbReference type="NCBI Taxonomy" id="3068"/>
    <lineage>
        <taxon>Eukaryota</taxon>
        <taxon>Viridiplantae</taxon>
        <taxon>Chlorophyta</taxon>
        <taxon>core chlorophytes</taxon>
        <taxon>Chlorophyceae</taxon>
        <taxon>CS clade</taxon>
        <taxon>Chlamydomonadales</taxon>
        <taxon>Volvocaceae</taxon>
        <taxon>Volvox</taxon>
    </lineage>
</organism>
<dbReference type="STRING" id="3068.D8TXL5"/>
<proteinExistence type="predicted"/>
<feature type="compositionally biased region" description="Polar residues" evidence="1">
    <location>
        <begin position="92"/>
        <end position="106"/>
    </location>
</feature>